<protein>
    <recommendedName>
        <fullName evidence="7">SPRY domain-containing protein</fullName>
    </recommendedName>
</protein>
<dbReference type="GO" id="GO:0005737">
    <property type="term" value="C:cytoplasm"/>
    <property type="evidence" value="ECO:0007669"/>
    <property type="project" value="UniProtKB-SubCell"/>
</dbReference>
<evidence type="ECO:0000256" key="3">
    <source>
        <dbReference type="ARBA" id="ARBA00022737"/>
    </source>
</evidence>
<evidence type="ECO:0008006" key="7">
    <source>
        <dbReference type="Google" id="ProtNLM"/>
    </source>
</evidence>
<comment type="subcellular location">
    <subcellularLocation>
        <location evidence="1">Cytoplasm</location>
    </subcellularLocation>
</comment>
<evidence type="ECO:0000256" key="1">
    <source>
        <dbReference type="ARBA" id="ARBA00004496"/>
    </source>
</evidence>
<evidence type="ECO:0000313" key="6">
    <source>
        <dbReference type="Proteomes" id="UP000269721"/>
    </source>
</evidence>
<dbReference type="InterPro" id="IPR000048">
    <property type="entry name" value="IQ_motif_EF-hand-BS"/>
</dbReference>
<organism evidence="5 6">
    <name type="scientific">Blyttiomyces helicus</name>
    <dbReference type="NCBI Taxonomy" id="388810"/>
    <lineage>
        <taxon>Eukaryota</taxon>
        <taxon>Fungi</taxon>
        <taxon>Fungi incertae sedis</taxon>
        <taxon>Chytridiomycota</taxon>
        <taxon>Chytridiomycota incertae sedis</taxon>
        <taxon>Chytridiomycetes</taxon>
        <taxon>Chytridiomycetes incertae sedis</taxon>
        <taxon>Blyttiomyces</taxon>
    </lineage>
</organism>
<keyword evidence="3" id="KW-0677">Repeat</keyword>
<reference evidence="6" key="1">
    <citation type="journal article" date="2018" name="Nat. Microbiol.">
        <title>Leveraging single-cell genomics to expand the fungal tree of life.</title>
        <authorList>
            <person name="Ahrendt S.R."/>
            <person name="Quandt C.A."/>
            <person name="Ciobanu D."/>
            <person name="Clum A."/>
            <person name="Salamov A."/>
            <person name="Andreopoulos B."/>
            <person name="Cheng J.F."/>
            <person name="Woyke T."/>
            <person name="Pelin A."/>
            <person name="Henrissat B."/>
            <person name="Reynolds N.K."/>
            <person name="Benny G.L."/>
            <person name="Smith M.E."/>
            <person name="James T.Y."/>
            <person name="Grigoriev I.V."/>
        </authorList>
    </citation>
    <scope>NUCLEOTIDE SEQUENCE [LARGE SCALE GENOMIC DNA]</scope>
</reference>
<dbReference type="GO" id="GO:0005516">
    <property type="term" value="F:calmodulin binding"/>
    <property type="evidence" value="ECO:0007669"/>
    <property type="project" value="UniProtKB-KW"/>
</dbReference>
<dbReference type="CDD" id="cd23767">
    <property type="entry name" value="IQCD"/>
    <property type="match status" value="1"/>
</dbReference>
<keyword evidence="4" id="KW-0112">Calmodulin-binding</keyword>
<gene>
    <name evidence="5" type="ORF">BDK51DRAFT_15469</name>
</gene>
<dbReference type="Pfam" id="PF00612">
    <property type="entry name" value="IQ"/>
    <property type="match status" value="3"/>
</dbReference>
<evidence type="ECO:0000313" key="5">
    <source>
        <dbReference type="EMBL" id="RKO94582.1"/>
    </source>
</evidence>
<dbReference type="Gene3D" id="2.60.120.920">
    <property type="match status" value="1"/>
</dbReference>
<dbReference type="GO" id="GO:0007051">
    <property type="term" value="P:spindle organization"/>
    <property type="evidence" value="ECO:0007669"/>
    <property type="project" value="TreeGrafter"/>
</dbReference>
<sequence length="746" mass="86394">LQQHRDEFSQFIWKRRLASKKEMQLLFQAGPGMLCRFGDMIADSTLESLEAFERNNWARLCRDGINWGLCNSDDIPLYFNRKIYLVAPRVPARATVHPNRLELHLPHQSRSDPFPEATPPPVLPPQEWACAYSTAGPWSARLMARPMIKNIVAQTFAQLRLNADAADAAALSYVQILARLVDAIHPSHQLQATVLAHPLYGPSILRRRLVALGYDVGPGGEESNLIDGRLAVDIVKQLNKRLEKEHRFYLEFSTPDNAAWRAGFSVSNSTDQNDHTRYPGQDEFSFGFGSDGSVLYNGESYRYIDDPQDPLFFMGFRTWGLLVDLFHGSISLVVDNKTQPVAFGHGSVVFDDTLNLRIAHIPGAVVEAQSEYAERTQVRVNFGDRPFSYSIIAQPCDAILHQRSSKGIDSLPIVDGMDRGDGVGNAEEEDNLHMVDFYTSRAAAEKNYFRASLVPEGQKCFSQFPPSIYRKSLACTRIQRVWRRYRGRSLRNQIREEQYAAATLIQSVARRKLRLIRARKHSAAALIQKFWRRRMFIWVALLRCMYQQPIPELHRSATVIQRKWRNWSVFRNSPIATRYNARIEDIIRAVIKITRWWRPLHLRMTEIKRLRQRHEAATVIQRVYRGYYLRQLLRPELRHRLQRLGKSVAEHRSELYTIRAAYVLQKAWRRFVARRIRADKVRTRHSAAARLQAFWKGYWVRSHIHLRFTYGEAVFLTAVCKALRNCHFILKMYKPCGIVCPRRDNT</sequence>
<dbReference type="PANTHER" id="PTHR22706">
    <property type="entry name" value="ASSEMBLY FACTOR FOR SPINDLE MICROTUBULES"/>
    <property type="match status" value="1"/>
</dbReference>
<dbReference type="GO" id="GO:0000922">
    <property type="term" value="C:spindle pole"/>
    <property type="evidence" value="ECO:0007669"/>
    <property type="project" value="TreeGrafter"/>
</dbReference>
<accession>A0A4P9WPV3</accession>
<dbReference type="Proteomes" id="UP000269721">
    <property type="component" value="Unassembled WGS sequence"/>
</dbReference>
<keyword evidence="6" id="KW-1185">Reference proteome</keyword>
<keyword evidence="2" id="KW-0963">Cytoplasm</keyword>
<dbReference type="GO" id="GO:0000278">
    <property type="term" value="P:mitotic cell cycle"/>
    <property type="evidence" value="ECO:0007669"/>
    <property type="project" value="TreeGrafter"/>
</dbReference>
<evidence type="ECO:0000256" key="2">
    <source>
        <dbReference type="ARBA" id="ARBA00022490"/>
    </source>
</evidence>
<dbReference type="GO" id="GO:0051295">
    <property type="term" value="P:establishment of meiotic spindle localization"/>
    <property type="evidence" value="ECO:0007669"/>
    <property type="project" value="TreeGrafter"/>
</dbReference>
<dbReference type="AlphaFoldDB" id="A0A4P9WPV3"/>
<feature type="non-terminal residue" evidence="5">
    <location>
        <position position="1"/>
    </location>
</feature>
<dbReference type="InterPro" id="IPR043136">
    <property type="entry name" value="B30.2/SPRY_sf"/>
</dbReference>
<dbReference type="SMART" id="SM00015">
    <property type="entry name" value="IQ"/>
    <property type="match status" value="7"/>
</dbReference>
<dbReference type="EMBL" id="KZ993859">
    <property type="protein sequence ID" value="RKO94582.1"/>
    <property type="molecule type" value="Genomic_DNA"/>
</dbReference>
<dbReference type="PROSITE" id="PS50096">
    <property type="entry name" value="IQ"/>
    <property type="match status" value="2"/>
</dbReference>
<dbReference type="InterPro" id="IPR051185">
    <property type="entry name" value="ASPM"/>
</dbReference>
<dbReference type="PANTHER" id="PTHR22706:SF1">
    <property type="entry name" value="ASSEMBLY FACTOR FOR SPINDLE MICROTUBULES"/>
    <property type="match status" value="1"/>
</dbReference>
<name>A0A4P9WPV3_9FUNG</name>
<dbReference type="OrthoDB" id="190375at2759"/>
<dbReference type="Gene3D" id="1.20.5.190">
    <property type="match status" value="2"/>
</dbReference>
<evidence type="ECO:0000256" key="4">
    <source>
        <dbReference type="ARBA" id="ARBA00022860"/>
    </source>
</evidence>
<proteinExistence type="predicted"/>